<evidence type="ECO:0000256" key="6">
    <source>
        <dbReference type="ARBA" id="ARBA00023237"/>
    </source>
</evidence>
<reference evidence="11" key="1">
    <citation type="submission" date="2016-10" db="EMBL/GenBank/DDBJ databases">
        <authorList>
            <person name="Varghese N."/>
            <person name="Submissions S."/>
        </authorList>
    </citation>
    <scope>NUCLEOTIDE SEQUENCE [LARGE SCALE GENOMIC DNA]</scope>
    <source>
        <strain evidence="11">Gh-48</strain>
    </source>
</reference>
<dbReference type="Gene3D" id="2.60.40.1120">
    <property type="entry name" value="Carboxypeptidase-like, regulatory domain"/>
    <property type="match status" value="1"/>
</dbReference>
<comment type="subcellular location">
    <subcellularLocation>
        <location evidence="1 7">Cell outer membrane</location>
        <topology evidence="1 7">Multi-pass membrane protein</topology>
    </subcellularLocation>
</comment>
<evidence type="ECO:0000256" key="8">
    <source>
        <dbReference type="SAM" id="SignalP"/>
    </source>
</evidence>
<dbReference type="InterPro" id="IPR023996">
    <property type="entry name" value="TonB-dep_OMP_SusC/RagA"/>
</dbReference>
<dbReference type="GO" id="GO:0009279">
    <property type="term" value="C:cell outer membrane"/>
    <property type="evidence" value="ECO:0007669"/>
    <property type="project" value="UniProtKB-SubCell"/>
</dbReference>
<dbReference type="NCBIfam" id="TIGR04056">
    <property type="entry name" value="OMP_RagA_SusC"/>
    <property type="match status" value="1"/>
</dbReference>
<sequence>MKFFKHPVGVHRPWVSQSLNLCKFALAGMVLLNMQASAAEAPKANAKSNINFNLNIAKLTGKVVDEKGEPLVGVSIRIKGSTTGTQTDANGNFTLDVQPNTVLTVSYIGYATKDVAVGGKSSITITLSANTNLNEVVVTALGIKKEQKKLGYAVTTVKGDLLDKAKESNIAYSLEGRIAGVSINGVNGGPGSSARILLRGITSSTSGSPLFVINGVPMDNSSRGTSGEWGGADYGDGISNINPDDVETMTVLKGQSASALYGARAANGVILITTKSGKKNSGFGVEFNSNFQADQPVNYEDFQTVYGQGEHGVRPVSVASAVSSGNLGWGEKLDGKQTIQFDGKMYPYSNKSNYLDFYRTGTTFTNTVSFDGGNETGAFRLSVSDAHANSIVPNSNLDRKTFNLNANQNVTDKLNIAVVANYLVENSKNRPSLSDGPGNPNNILFLAANEDQIALKPGSTSSGAEQQWNNDIYVTNPYFAANNFINNTGRKRLISSLTARYDFTKWIYAQARIGYDNINDSRFKVTPTGTAYSSNAAGGLDEQSTAQQYELNYDALVGVKHDIVKDLLSFDFTGGGNIRKNSYNYTSLSGGPFILPYFYSYSNLQTKNAASYTFNQSEVHSAYYTADFSLKNYLVLSTTGRYDTYSTLYPVVVKGNGQIFTPSVAGSFIFSEFTHIPWLDFGKLRVSYAKTSGEPNDKYITQQYYNINNPVNGTVTGGFSTDLPNYFLKPFTLTETEVGTELKFFGGRAGLDFAYFHRKTKDDILKGTLDYAAGYHTRYIGTQSIQNNGVEVELKGTVFQTPTFSWSPSFNFTYVKNKVLKTDDLATTQTLGTYRPLNANLAFVVGLPGPQVMATEYKRNASGQIIFDSNGLPESDGVRRAQGSTAPKIYGGFNNDFSYKHINLSFLVDYRFGNKILSATNYYSMYRGLNKATLPGREGGVVGDGVTEDGQKNTKSVEAEVYYQALAQRVSAINVLDGSFIKLRQVTLGYTFTKGMLAGSPFSGITVSAVGRNLWTIMKRSDNIDPESGFANSVSYAGIEGTSLPSARTYGINVNFKFKK</sequence>
<feature type="chain" id="PRO_5011645917" evidence="8">
    <location>
        <begin position="39"/>
        <end position="1060"/>
    </location>
</feature>
<evidence type="ECO:0000313" key="10">
    <source>
        <dbReference type="EMBL" id="SEN88834.1"/>
    </source>
</evidence>
<keyword evidence="8" id="KW-0732">Signal</keyword>
<dbReference type="InterPro" id="IPR008969">
    <property type="entry name" value="CarboxyPept-like_regulatory"/>
</dbReference>
<dbReference type="Pfam" id="PF13715">
    <property type="entry name" value="CarbopepD_reg_2"/>
    <property type="match status" value="1"/>
</dbReference>
<protein>
    <submittedName>
        <fullName evidence="10">TonB-linked outer membrane protein, SusC/RagA family</fullName>
    </submittedName>
</protein>
<dbReference type="SUPFAM" id="SSF49464">
    <property type="entry name" value="Carboxypeptidase regulatory domain-like"/>
    <property type="match status" value="1"/>
</dbReference>
<evidence type="ECO:0000256" key="4">
    <source>
        <dbReference type="ARBA" id="ARBA00022692"/>
    </source>
</evidence>
<keyword evidence="3 7" id="KW-1134">Transmembrane beta strand</keyword>
<dbReference type="InterPro" id="IPR012910">
    <property type="entry name" value="Plug_dom"/>
</dbReference>
<keyword evidence="11" id="KW-1185">Reference proteome</keyword>
<dbReference type="InterPro" id="IPR036942">
    <property type="entry name" value="Beta-barrel_TonB_sf"/>
</dbReference>
<dbReference type="PROSITE" id="PS52016">
    <property type="entry name" value="TONB_DEPENDENT_REC_3"/>
    <property type="match status" value="1"/>
</dbReference>
<keyword evidence="6 7" id="KW-0998">Cell outer membrane</keyword>
<keyword evidence="4 7" id="KW-0812">Transmembrane</keyword>
<dbReference type="AlphaFoldDB" id="A0A1H8K7C5"/>
<dbReference type="InterPro" id="IPR023997">
    <property type="entry name" value="TonB-dep_OMP_SusC/RagA_CS"/>
</dbReference>
<feature type="domain" description="TonB-dependent receptor plug" evidence="9">
    <location>
        <begin position="147"/>
        <end position="269"/>
    </location>
</feature>
<dbReference type="Gene3D" id="2.170.130.10">
    <property type="entry name" value="TonB-dependent receptor, plug domain"/>
    <property type="match status" value="1"/>
</dbReference>
<evidence type="ECO:0000256" key="1">
    <source>
        <dbReference type="ARBA" id="ARBA00004571"/>
    </source>
</evidence>
<accession>A0A1H8K7C5</accession>
<comment type="similarity">
    <text evidence="7">Belongs to the TonB-dependent receptor family.</text>
</comment>
<dbReference type="Gene3D" id="2.40.170.20">
    <property type="entry name" value="TonB-dependent receptor, beta-barrel domain"/>
    <property type="match status" value="1"/>
</dbReference>
<dbReference type="RefSeq" id="WP_208864726.1">
    <property type="nucleotide sequence ID" value="NZ_FOCL01000004.1"/>
</dbReference>
<dbReference type="InterPro" id="IPR037066">
    <property type="entry name" value="Plug_dom_sf"/>
</dbReference>
<dbReference type="STRING" id="551995.SAMN05192574_104487"/>
<dbReference type="EMBL" id="FOCL01000004">
    <property type="protein sequence ID" value="SEN88834.1"/>
    <property type="molecule type" value="Genomic_DNA"/>
</dbReference>
<evidence type="ECO:0000256" key="3">
    <source>
        <dbReference type="ARBA" id="ARBA00022452"/>
    </source>
</evidence>
<organism evidence="10 11">
    <name type="scientific">Mucilaginibacter gossypiicola</name>
    <dbReference type="NCBI Taxonomy" id="551995"/>
    <lineage>
        <taxon>Bacteria</taxon>
        <taxon>Pseudomonadati</taxon>
        <taxon>Bacteroidota</taxon>
        <taxon>Sphingobacteriia</taxon>
        <taxon>Sphingobacteriales</taxon>
        <taxon>Sphingobacteriaceae</taxon>
        <taxon>Mucilaginibacter</taxon>
    </lineage>
</organism>
<dbReference type="Proteomes" id="UP000198942">
    <property type="component" value="Unassembled WGS sequence"/>
</dbReference>
<feature type="signal peptide" evidence="8">
    <location>
        <begin position="1"/>
        <end position="38"/>
    </location>
</feature>
<dbReference type="Pfam" id="PF07715">
    <property type="entry name" value="Plug"/>
    <property type="match status" value="1"/>
</dbReference>
<proteinExistence type="inferred from homology"/>
<evidence type="ECO:0000313" key="11">
    <source>
        <dbReference type="Proteomes" id="UP000198942"/>
    </source>
</evidence>
<evidence type="ECO:0000256" key="5">
    <source>
        <dbReference type="ARBA" id="ARBA00023136"/>
    </source>
</evidence>
<dbReference type="FunFam" id="2.60.40.1120:FF:000003">
    <property type="entry name" value="Outer membrane protein Omp121"/>
    <property type="match status" value="1"/>
</dbReference>
<evidence type="ECO:0000259" key="9">
    <source>
        <dbReference type="Pfam" id="PF07715"/>
    </source>
</evidence>
<evidence type="ECO:0000256" key="2">
    <source>
        <dbReference type="ARBA" id="ARBA00022448"/>
    </source>
</evidence>
<dbReference type="InterPro" id="IPR039426">
    <property type="entry name" value="TonB-dep_rcpt-like"/>
</dbReference>
<gene>
    <name evidence="10" type="ORF">SAMN05192574_104487</name>
</gene>
<dbReference type="SUPFAM" id="SSF56935">
    <property type="entry name" value="Porins"/>
    <property type="match status" value="1"/>
</dbReference>
<keyword evidence="5 7" id="KW-0472">Membrane</keyword>
<dbReference type="NCBIfam" id="TIGR04057">
    <property type="entry name" value="SusC_RagA_signa"/>
    <property type="match status" value="1"/>
</dbReference>
<keyword evidence="2 7" id="KW-0813">Transport</keyword>
<name>A0A1H8K7C5_9SPHI</name>
<evidence type="ECO:0000256" key="7">
    <source>
        <dbReference type="PROSITE-ProRule" id="PRU01360"/>
    </source>
</evidence>